<comment type="caution">
    <text evidence="7">The sequence shown here is derived from an EMBL/GenBank/DDBJ whole genome shotgun (WGS) entry which is preliminary data.</text>
</comment>
<dbReference type="SUPFAM" id="SSF48498">
    <property type="entry name" value="Tetracyclin repressor-like, C-terminal domain"/>
    <property type="match status" value="1"/>
</dbReference>
<dbReference type="InterPro" id="IPR001647">
    <property type="entry name" value="HTH_TetR"/>
</dbReference>
<dbReference type="InterPro" id="IPR039538">
    <property type="entry name" value="BetI_C"/>
</dbReference>
<organism evidence="7 8">
    <name type="scientific">Haloactinospora alba</name>
    <dbReference type="NCBI Taxonomy" id="405555"/>
    <lineage>
        <taxon>Bacteria</taxon>
        <taxon>Bacillati</taxon>
        <taxon>Actinomycetota</taxon>
        <taxon>Actinomycetes</taxon>
        <taxon>Streptosporangiales</taxon>
        <taxon>Nocardiopsidaceae</taxon>
        <taxon>Haloactinospora</taxon>
    </lineage>
</organism>
<evidence type="ECO:0000256" key="4">
    <source>
        <dbReference type="ARBA" id="ARBA00023163"/>
    </source>
</evidence>
<evidence type="ECO:0000256" key="1">
    <source>
        <dbReference type="ARBA" id="ARBA00022491"/>
    </source>
</evidence>
<protein>
    <submittedName>
        <fullName evidence="7">TetR family transcriptional regulator</fullName>
    </submittedName>
</protein>
<dbReference type="EMBL" id="VFQC01000003">
    <property type="protein sequence ID" value="TQN27638.1"/>
    <property type="molecule type" value="Genomic_DNA"/>
</dbReference>
<proteinExistence type="predicted"/>
<evidence type="ECO:0000313" key="7">
    <source>
        <dbReference type="EMBL" id="TQN27638.1"/>
    </source>
</evidence>
<dbReference type="PROSITE" id="PS50977">
    <property type="entry name" value="HTH_TETR_2"/>
    <property type="match status" value="1"/>
</dbReference>
<dbReference type="InterPro" id="IPR036271">
    <property type="entry name" value="Tet_transcr_reg_TetR-rel_C_sf"/>
</dbReference>
<evidence type="ECO:0000256" key="3">
    <source>
        <dbReference type="ARBA" id="ARBA00023125"/>
    </source>
</evidence>
<name>A0A543N733_9ACTN</name>
<dbReference type="GO" id="GO:0003677">
    <property type="term" value="F:DNA binding"/>
    <property type="evidence" value="ECO:0007669"/>
    <property type="project" value="UniProtKB-UniRule"/>
</dbReference>
<evidence type="ECO:0000256" key="2">
    <source>
        <dbReference type="ARBA" id="ARBA00023015"/>
    </source>
</evidence>
<dbReference type="AlphaFoldDB" id="A0A543N733"/>
<keyword evidence="8" id="KW-1185">Reference proteome</keyword>
<reference evidence="7 8" key="1">
    <citation type="submission" date="2019-06" db="EMBL/GenBank/DDBJ databases">
        <title>Sequencing the genomes of 1000 actinobacteria strains.</title>
        <authorList>
            <person name="Klenk H.-P."/>
        </authorList>
    </citation>
    <scope>NUCLEOTIDE SEQUENCE [LARGE SCALE GENOMIC DNA]</scope>
    <source>
        <strain evidence="7 8">DSM 45015</strain>
    </source>
</reference>
<evidence type="ECO:0000259" key="6">
    <source>
        <dbReference type="PROSITE" id="PS50977"/>
    </source>
</evidence>
<dbReference type="Pfam" id="PF13977">
    <property type="entry name" value="TetR_C_6"/>
    <property type="match status" value="1"/>
</dbReference>
<feature type="DNA-binding region" description="H-T-H motif" evidence="5">
    <location>
        <begin position="30"/>
        <end position="49"/>
    </location>
</feature>
<keyword evidence="1" id="KW-0678">Repressor</keyword>
<feature type="domain" description="HTH tetR-type" evidence="6">
    <location>
        <begin position="7"/>
        <end position="67"/>
    </location>
</feature>
<evidence type="ECO:0000256" key="5">
    <source>
        <dbReference type="PROSITE-ProRule" id="PRU00335"/>
    </source>
</evidence>
<dbReference type="PANTHER" id="PTHR47506:SF1">
    <property type="entry name" value="HTH-TYPE TRANSCRIPTIONAL REGULATOR YJDC"/>
    <property type="match status" value="1"/>
</dbReference>
<gene>
    <name evidence="7" type="ORF">FHX37_4362</name>
</gene>
<accession>A0A543N733</accession>
<dbReference type="Gene3D" id="1.10.357.10">
    <property type="entry name" value="Tetracycline Repressor, domain 2"/>
    <property type="match status" value="1"/>
</dbReference>
<keyword evidence="4" id="KW-0804">Transcription</keyword>
<keyword evidence="2" id="KW-0805">Transcription regulation</keyword>
<sequence>MPGRPRTVTDERIFAAVRSAVGRVGVERLTLAEVAADAGVTTGALARRFSTKRNLLLSFSRTMADGAARVREVYASAASPLAGVVAAMVDLVDADADPVELANHVSFLGMEIADPEFREVLAAHNREVHAALEEFLRAAAAEGELEVADPPALARVLVSLWHGVQINWSLGGETSPAGEMRRQVESVLAPLRLRG</sequence>
<dbReference type="InterPro" id="IPR009057">
    <property type="entry name" value="Homeodomain-like_sf"/>
</dbReference>
<dbReference type="PANTHER" id="PTHR47506">
    <property type="entry name" value="TRANSCRIPTIONAL REGULATORY PROTEIN"/>
    <property type="match status" value="1"/>
</dbReference>
<dbReference type="Pfam" id="PF00440">
    <property type="entry name" value="TetR_N"/>
    <property type="match status" value="1"/>
</dbReference>
<keyword evidence="3 5" id="KW-0238">DNA-binding</keyword>
<evidence type="ECO:0000313" key="8">
    <source>
        <dbReference type="Proteomes" id="UP000317422"/>
    </source>
</evidence>
<dbReference type="SUPFAM" id="SSF46689">
    <property type="entry name" value="Homeodomain-like"/>
    <property type="match status" value="1"/>
</dbReference>
<dbReference type="Proteomes" id="UP000317422">
    <property type="component" value="Unassembled WGS sequence"/>
</dbReference>